<dbReference type="AlphaFoldDB" id="A0AAE0DI52"/>
<dbReference type="PANTHER" id="PTHR45348:SF2">
    <property type="entry name" value="ZINC-TYPE ALCOHOL DEHYDROGENASE-LIKE PROTEIN C2E1P3.01"/>
    <property type="match status" value="1"/>
</dbReference>
<evidence type="ECO:0000259" key="3">
    <source>
        <dbReference type="SMART" id="SM00829"/>
    </source>
</evidence>
<dbReference type="GO" id="GO:0016651">
    <property type="term" value="F:oxidoreductase activity, acting on NAD(P)H"/>
    <property type="evidence" value="ECO:0007669"/>
    <property type="project" value="InterPro"/>
</dbReference>
<evidence type="ECO:0000313" key="4">
    <source>
        <dbReference type="EMBL" id="KAK3167833.1"/>
    </source>
</evidence>
<feature type="domain" description="Enoyl reductase (ER)" evidence="3">
    <location>
        <begin position="14"/>
        <end position="290"/>
    </location>
</feature>
<dbReference type="InterPro" id="IPR036291">
    <property type="entry name" value="NAD(P)-bd_dom_sf"/>
</dbReference>
<dbReference type="InterPro" id="IPR020843">
    <property type="entry name" value="ER"/>
</dbReference>
<gene>
    <name evidence="4" type="ORF">OEA41_004279</name>
</gene>
<dbReference type="SUPFAM" id="SSF50129">
    <property type="entry name" value="GroES-like"/>
    <property type="match status" value="1"/>
</dbReference>
<dbReference type="CDD" id="cd08249">
    <property type="entry name" value="enoyl_reductase_like"/>
    <property type="match status" value="1"/>
</dbReference>
<organism evidence="4 5">
    <name type="scientific">Lepraria neglecta</name>
    <dbReference type="NCBI Taxonomy" id="209136"/>
    <lineage>
        <taxon>Eukaryota</taxon>
        <taxon>Fungi</taxon>
        <taxon>Dikarya</taxon>
        <taxon>Ascomycota</taxon>
        <taxon>Pezizomycotina</taxon>
        <taxon>Lecanoromycetes</taxon>
        <taxon>OSLEUM clade</taxon>
        <taxon>Lecanoromycetidae</taxon>
        <taxon>Lecanorales</taxon>
        <taxon>Lecanorineae</taxon>
        <taxon>Stereocaulaceae</taxon>
        <taxon>Lepraria</taxon>
    </lineage>
</organism>
<accession>A0AAE0DI52</accession>
<dbReference type="InterPro" id="IPR013154">
    <property type="entry name" value="ADH-like_N"/>
</dbReference>
<evidence type="ECO:0000313" key="5">
    <source>
        <dbReference type="Proteomes" id="UP001276659"/>
    </source>
</evidence>
<dbReference type="PANTHER" id="PTHR45348">
    <property type="entry name" value="HYPOTHETICAL OXIDOREDUCTASE (EUROFUNG)"/>
    <property type="match status" value="1"/>
</dbReference>
<name>A0AAE0DI52_9LECA</name>
<keyword evidence="2" id="KW-0560">Oxidoreductase</keyword>
<protein>
    <recommendedName>
        <fullName evidence="3">Enoyl reductase (ER) domain-containing protein</fullName>
    </recommendedName>
</protein>
<evidence type="ECO:0000256" key="2">
    <source>
        <dbReference type="ARBA" id="ARBA00023002"/>
    </source>
</evidence>
<reference evidence="4" key="1">
    <citation type="submission" date="2022-11" db="EMBL/GenBank/DDBJ databases">
        <title>Chromosomal genome sequence assembly and mating type (MAT) locus characterization of the leprose asexual lichenized fungus Lepraria neglecta (Nyl.) Erichsen.</title>
        <authorList>
            <person name="Allen J.L."/>
            <person name="Pfeffer B."/>
        </authorList>
    </citation>
    <scope>NUCLEOTIDE SEQUENCE</scope>
    <source>
        <strain evidence="4">Allen 5258</strain>
    </source>
</reference>
<sequence length="369" mass="39626">MPSNTAAWLTAAKAHPLEVKSAPYTFPHENEIVIKNGAVAINPVDWMKQDDGGLLFSWIKFPFVLGTDCAGEVVDVGRAVTRFKAGDRVVGHANGIEQKFNNSAYSAFQNYTVLLDHMVSPIPSTMSYESAAVLPLGLSTAACGLFQEDQLALQYPSVPPPKPTGKTLLVWGGATSVGSNAIQLAGAAGYEVITTASPMNFDYVKRLGACEVFDYNSKTVVEDLIRAFKNKTIAGAMSIGPGAADACHDILNKCKGDKFLAMATYPLPSPPPQTFVLPRTAFHFVSWNIINWFKSKARGIRTKFIFGSTLIDNGVGKVVYVDFLPTALAEGAYIAAPDPHVVGKGLEYIQAGFDLQKKGMSAKKVVVSL</sequence>
<dbReference type="Pfam" id="PF08240">
    <property type="entry name" value="ADH_N"/>
    <property type="match status" value="1"/>
</dbReference>
<dbReference type="SMART" id="SM00829">
    <property type="entry name" value="PKS_ER"/>
    <property type="match status" value="1"/>
</dbReference>
<dbReference type="InterPro" id="IPR011032">
    <property type="entry name" value="GroES-like_sf"/>
</dbReference>
<dbReference type="Gene3D" id="3.90.180.10">
    <property type="entry name" value="Medium-chain alcohol dehydrogenases, catalytic domain"/>
    <property type="match status" value="1"/>
</dbReference>
<dbReference type="Gene3D" id="3.40.50.720">
    <property type="entry name" value="NAD(P)-binding Rossmann-like Domain"/>
    <property type="match status" value="1"/>
</dbReference>
<evidence type="ECO:0000256" key="1">
    <source>
        <dbReference type="ARBA" id="ARBA00008072"/>
    </source>
</evidence>
<comment type="caution">
    <text evidence="4">The sequence shown here is derived from an EMBL/GenBank/DDBJ whole genome shotgun (WGS) entry which is preliminary data.</text>
</comment>
<keyword evidence="5" id="KW-1185">Reference proteome</keyword>
<proteinExistence type="inferred from homology"/>
<dbReference type="Proteomes" id="UP001276659">
    <property type="component" value="Unassembled WGS sequence"/>
</dbReference>
<dbReference type="EMBL" id="JASNWA010000010">
    <property type="protein sequence ID" value="KAK3167833.1"/>
    <property type="molecule type" value="Genomic_DNA"/>
</dbReference>
<comment type="similarity">
    <text evidence="1">Belongs to the zinc-containing alcohol dehydrogenase family.</text>
</comment>
<dbReference type="InterPro" id="IPR047122">
    <property type="entry name" value="Trans-enoyl_RdTase-like"/>
</dbReference>
<dbReference type="SUPFAM" id="SSF51735">
    <property type="entry name" value="NAD(P)-binding Rossmann-fold domains"/>
    <property type="match status" value="1"/>
</dbReference>